<name>A0A9D7K0D5_9PROT</name>
<reference evidence="1" key="1">
    <citation type="submission" date="2020-10" db="EMBL/GenBank/DDBJ databases">
        <title>Connecting structure to function with the recovery of over 1000 high-quality activated sludge metagenome-assembled genomes encoding full-length rRNA genes using long-read sequencing.</title>
        <authorList>
            <person name="Singleton C.M."/>
            <person name="Petriglieri F."/>
            <person name="Kristensen J.M."/>
            <person name="Kirkegaard R.H."/>
            <person name="Michaelsen T.Y."/>
            <person name="Andersen M.H."/>
            <person name="Karst S.M."/>
            <person name="Dueholm M.S."/>
            <person name="Nielsen P.H."/>
            <person name="Albertsen M."/>
        </authorList>
    </citation>
    <scope>NUCLEOTIDE SEQUENCE</scope>
    <source>
        <strain evidence="1">Hirt_18-Q3-R61-65_BATAC.395</strain>
    </source>
</reference>
<organism evidence="1 2">
    <name type="scientific">Candidatus Proximibacter danicus</name>
    <dbReference type="NCBI Taxonomy" id="2954365"/>
    <lineage>
        <taxon>Bacteria</taxon>
        <taxon>Pseudomonadati</taxon>
        <taxon>Pseudomonadota</taxon>
        <taxon>Betaproteobacteria</taxon>
        <taxon>Candidatus Proximibacter</taxon>
    </lineage>
</organism>
<evidence type="ECO:0000313" key="1">
    <source>
        <dbReference type="EMBL" id="MBK8523938.1"/>
    </source>
</evidence>
<protein>
    <submittedName>
        <fullName evidence="1">Uncharacterized protein</fullName>
    </submittedName>
</protein>
<dbReference type="Proteomes" id="UP000886689">
    <property type="component" value="Unassembled WGS sequence"/>
</dbReference>
<gene>
    <name evidence="1" type="ORF">IPL58_07310</name>
</gene>
<sequence length="80" mass="9114">MRDAGSLGHFIPEETMLVRLAQSEQMRDFFIQMWLQNPQLAKTLSHRVRSLLSPLSDDLNTGFDNIRTAGESGESWINHA</sequence>
<evidence type="ECO:0000313" key="2">
    <source>
        <dbReference type="Proteomes" id="UP000886689"/>
    </source>
</evidence>
<accession>A0A9D7K0D5</accession>
<dbReference type="EMBL" id="JADJUC010000005">
    <property type="protein sequence ID" value="MBK8523938.1"/>
    <property type="molecule type" value="Genomic_DNA"/>
</dbReference>
<dbReference type="AlphaFoldDB" id="A0A9D7K0D5"/>
<proteinExistence type="predicted"/>
<comment type="caution">
    <text evidence="1">The sequence shown here is derived from an EMBL/GenBank/DDBJ whole genome shotgun (WGS) entry which is preliminary data.</text>
</comment>